<evidence type="ECO:0000313" key="2">
    <source>
        <dbReference type="Proteomes" id="UP000033092"/>
    </source>
</evidence>
<dbReference type="EMBL" id="CP009507">
    <property type="protein sequence ID" value="AKB34148.1"/>
    <property type="molecule type" value="Genomic_DNA"/>
</dbReference>
<name>A0A0E3PHY3_9EURY</name>
<protein>
    <recommendedName>
        <fullName evidence="3">50S ribosomal protein L37Ae</fullName>
    </recommendedName>
</protein>
<gene>
    <name evidence="1" type="ORF">MSSIH_3458</name>
</gene>
<evidence type="ECO:0000313" key="1">
    <source>
        <dbReference type="EMBL" id="AKB34148.1"/>
    </source>
</evidence>
<dbReference type="GeneID" id="41607644"/>
<dbReference type="Proteomes" id="UP000033092">
    <property type="component" value="Chromosome"/>
</dbReference>
<dbReference type="KEGG" id="msz:MSSIH_3458"/>
<dbReference type="RefSeq" id="WP_148705982.1">
    <property type="nucleotide sequence ID" value="NZ_CP009507.1"/>
</dbReference>
<accession>A0A0E3PHY3</accession>
<sequence length="92" mass="10362">MSTPMVISLKKMGEAVTRAVTRDVPCCPECKRTSIHRRIKAKIWTCEKCGWSGKKPGTKPSTYVVNLPKALKERFARETEQKEQKNPEGAEA</sequence>
<dbReference type="HOGENOM" id="CLU_2461745_0_0_2"/>
<dbReference type="PATRIC" id="fig|1434119.4.peg.4477"/>
<organism evidence="1 2">
    <name type="scientific">Methanosarcina siciliae HI350</name>
    <dbReference type="NCBI Taxonomy" id="1434119"/>
    <lineage>
        <taxon>Archaea</taxon>
        <taxon>Methanobacteriati</taxon>
        <taxon>Methanobacteriota</taxon>
        <taxon>Stenosarchaea group</taxon>
        <taxon>Methanomicrobia</taxon>
        <taxon>Methanosarcinales</taxon>
        <taxon>Methanosarcinaceae</taxon>
        <taxon>Methanosarcina</taxon>
    </lineage>
</organism>
<evidence type="ECO:0008006" key="3">
    <source>
        <dbReference type="Google" id="ProtNLM"/>
    </source>
</evidence>
<reference evidence="1 2" key="1">
    <citation type="submission" date="2014-07" db="EMBL/GenBank/DDBJ databases">
        <title>Methanogenic archaea and the global carbon cycle.</title>
        <authorList>
            <person name="Henriksen J.R."/>
            <person name="Luke J."/>
            <person name="Reinhart S."/>
            <person name="Benedict M.N."/>
            <person name="Youngblut N.D."/>
            <person name="Metcalf M.E."/>
            <person name="Whitaker R.J."/>
            <person name="Metcalf W.W."/>
        </authorList>
    </citation>
    <scope>NUCLEOTIDE SEQUENCE [LARGE SCALE GENOMIC DNA]</scope>
    <source>
        <strain evidence="1 2">HI350</strain>
    </source>
</reference>
<dbReference type="AlphaFoldDB" id="A0A0E3PHY3"/>
<proteinExistence type="predicted"/>